<feature type="domain" description="DUF4910" evidence="4">
    <location>
        <begin position="14"/>
        <end position="357"/>
    </location>
</feature>
<dbReference type="InterPro" id="IPR012353">
    <property type="entry name" value="UCP015244"/>
</dbReference>
<dbReference type="Pfam" id="PF16254">
    <property type="entry name" value="DUF4910"/>
    <property type="match status" value="1"/>
</dbReference>
<dbReference type="EMBL" id="LNAL01000007">
    <property type="protein sequence ID" value="KUG07820.1"/>
    <property type="molecule type" value="Genomic_DNA"/>
</dbReference>
<dbReference type="InterPro" id="IPR036388">
    <property type="entry name" value="WH-like_DNA-bd_sf"/>
</dbReference>
<dbReference type="AlphaFoldDB" id="A0A9X0HKY0"/>
<evidence type="ECO:0000259" key="3">
    <source>
        <dbReference type="Pfam" id="PF16221"/>
    </source>
</evidence>
<keyword evidence="6" id="KW-1185">Reference proteome</keyword>
<comment type="caution">
    <text evidence="5">The sequence shown here is derived from an EMBL/GenBank/DDBJ whole genome shotgun (WGS) entry which is preliminary data.</text>
</comment>
<name>A0A9X0HKY0_SOLP1</name>
<dbReference type="Pfam" id="PF09940">
    <property type="entry name" value="DUF2172"/>
    <property type="match status" value="1"/>
</dbReference>
<evidence type="ECO:0000259" key="2">
    <source>
        <dbReference type="Pfam" id="PF09940"/>
    </source>
</evidence>
<protein>
    <submittedName>
        <fullName evidence="5">Peptidase M28</fullName>
    </submittedName>
</protein>
<feature type="domain" description="DUF2172" evidence="2">
    <location>
        <begin position="66"/>
        <end position="157"/>
    </location>
</feature>
<feature type="binding site" evidence="1">
    <location>
        <position position="193"/>
    </location>
    <ligand>
        <name>Zn(2+)</name>
        <dbReference type="ChEBI" id="CHEBI:29105"/>
    </ligand>
</feature>
<evidence type="ECO:0000259" key="4">
    <source>
        <dbReference type="Pfam" id="PF16254"/>
    </source>
</evidence>
<dbReference type="GO" id="GO:0046872">
    <property type="term" value="F:metal ion binding"/>
    <property type="evidence" value="ECO:0007669"/>
    <property type="project" value="UniProtKB-KW"/>
</dbReference>
<feature type="binding site" evidence="1">
    <location>
        <position position="326"/>
    </location>
    <ligand>
        <name>Zn(2+)</name>
        <dbReference type="ChEBI" id="CHEBI:29105"/>
    </ligand>
</feature>
<dbReference type="Gene3D" id="1.10.10.10">
    <property type="entry name" value="Winged helix-like DNA-binding domain superfamily/Winged helix DNA-binding domain"/>
    <property type="match status" value="1"/>
</dbReference>
<organism evidence="5 6">
    <name type="scientific">Solirubrum puertoriconensis</name>
    <dbReference type="NCBI Taxonomy" id="1751427"/>
    <lineage>
        <taxon>Bacteria</taxon>
        <taxon>Pseudomonadati</taxon>
        <taxon>Bacteroidota</taxon>
        <taxon>Cytophagia</taxon>
        <taxon>Cytophagales</taxon>
    </lineage>
</organism>
<reference evidence="5 6" key="1">
    <citation type="submission" date="2015-11" db="EMBL/GenBank/DDBJ databases">
        <title>Solirubrum puertoriconensis gen. nov. an environmental bacteria isolated in Puerto Rico.</title>
        <authorList>
            <person name="Cuebas-Irizarry M.F."/>
            <person name="Montalvo-Rodriguez R."/>
        </authorList>
    </citation>
    <scope>NUCLEOTIDE SEQUENCE [LARGE SCALE GENOMIC DNA]</scope>
    <source>
        <strain evidence="5 6">MC1A</strain>
    </source>
</reference>
<proteinExistence type="predicted"/>
<keyword evidence="1" id="KW-0479">Metal-binding</keyword>
<dbReference type="PIRSF" id="PIRSF015244">
    <property type="entry name" value="UCP015244"/>
    <property type="match status" value="1"/>
</dbReference>
<gene>
    <name evidence="5" type="ORF">ASU33_12415</name>
</gene>
<keyword evidence="1" id="KW-0862">Zinc</keyword>
<evidence type="ECO:0000256" key="1">
    <source>
        <dbReference type="PIRSR" id="PIRSR015244-50"/>
    </source>
</evidence>
<sequence>MAEPRATGSGRAMHALLRELYPICRSITGDGVRQTLHVLERHLPPGLQVHEVASGTPVFDWAVPAEWNIRDAYIADRQGRRVVDFREHSLHVVSYSTPVHRWVSRAELEEHLHSLPEQPDLIPYRTSYYNPTWGFCLAHNQRQQLLDDEYEVCIDSTLDANGSLTYGQLVLHGESEEEVLFSCHICHPSLANDNLASLVVAAELAQWLAARPRRRYTYRFVFVPVTVGAITWLHEHQHTAVPRIRHGLVLSLLGGPGNFTYKSSRQAQTTIDRAVAVALRDADLGGFEQRAFSPYGYDERQYCSPGFNLPVGCLTRTPFGEFPEYHTSADNPDFVQPRQLKESWRVLRRVCQVLEHNYAYQNLSPFGEPQLGRRGLYKHLGGGLDGQQWQMALLWVLNQSDGQHTLLDVAERSGLEFRLLNKAARALRQVGLLTKA</sequence>
<comment type="cofactor">
    <cofactor evidence="1">
        <name>Zn(2+)</name>
        <dbReference type="ChEBI" id="CHEBI:29105"/>
    </cofactor>
    <text evidence="1">Binds 1 zinc ion per subunit.</text>
</comment>
<dbReference type="InterPro" id="IPR032622">
    <property type="entry name" value="UCP01524_HTH"/>
</dbReference>
<dbReference type="InterPro" id="IPR032610">
    <property type="entry name" value="DUF2172"/>
</dbReference>
<accession>A0A9X0HKY0</accession>
<dbReference type="SUPFAM" id="SSF53187">
    <property type="entry name" value="Zn-dependent exopeptidases"/>
    <property type="match status" value="1"/>
</dbReference>
<dbReference type="Pfam" id="PF16221">
    <property type="entry name" value="HTH_47"/>
    <property type="match status" value="1"/>
</dbReference>
<dbReference type="Gene3D" id="3.40.630.10">
    <property type="entry name" value="Zn peptidases"/>
    <property type="match status" value="1"/>
</dbReference>
<dbReference type="InterPro" id="IPR032589">
    <property type="entry name" value="DUF4910"/>
</dbReference>
<feature type="binding site" evidence="1">
    <location>
        <position position="187"/>
    </location>
    <ligand>
        <name>Zn(2+)</name>
        <dbReference type="ChEBI" id="CHEBI:29105"/>
    </ligand>
</feature>
<dbReference type="Gene3D" id="3.50.30.90">
    <property type="match status" value="1"/>
</dbReference>
<feature type="domain" description="UCP01524 winged helix-turn-helix" evidence="3">
    <location>
        <begin position="360"/>
        <end position="434"/>
    </location>
</feature>
<evidence type="ECO:0000313" key="6">
    <source>
        <dbReference type="Proteomes" id="UP000054223"/>
    </source>
</evidence>
<evidence type="ECO:0000313" key="5">
    <source>
        <dbReference type="EMBL" id="KUG07820.1"/>
    </source>
</evidence>
<dbReference type="Proteomes" id="UP000054223">
    <property type="component" value="Unassembled WGS sequence"/>
</dbReference>